<reference evidence="2 3" key="1">
    <citation type="journal article" date="2016" name="Genome Announc.">
        <title>First Complete Genome Sequence of a Subdivision 6 Acidobacterium Strain.</title>
        <authorList>
            <person name="Huang S."/>
            <person name="Vieira S."/>
            <person name="Bunk B."/>
            <person name="Riedel T."/>
            <person name="Sproer C."/>
            <person name="Overmann J."/>
        </authorList>
    </citation>
    <scope>NUCLEOTIDE SEQUENCE [LARGE SCALE GENOMIC DNA]</scope>
    <source>
        <strain evidence="3">DSM 100886 HEG_-6_39</strain>
    </source>
</reference>
<keyword evidence="1" id="KW-0812">Transmembrane</keyword>
<dbReference type="AlphaFoldDB" id="A0A143PM23"/>
<proteinExistence type="predicted"/>
<dbReference type="Proteomes" id="UP000076079">
    <property type="component" value="Chromosome"/>
</dbReference>
<organism evidence="2 3">
    <name type="scientific">Luteitalea pratensis</name>
    <dbReference type="NCBI Taxonomy" id="1855912"/>
    <lineage>
        <taxon>Bacteria</taxon>
        <taxon>Pseudomonadati</taxon>
        <taxon>Acidobacteriota</taxon>
        <taxon>Vicinamibacteria</taxon>
        <taxon>Vicinamibacterales</taxon>
        <taxon>Vicinamibacteraceae</taxon>
        <taxon>Luteitalea</taxon>
    </lineage>
</organism>
<name>A0A143PM23_LUTPR</name>
<evidence type="ECO:0000313" key="3">
    <source>
        <dbReference type="Proteomes" id="UP000076079"/>
    </source>
</evidence>
<dbReference type="RefSeq" id="WP_110171390.1">
    <property type="nucleotide sequence ID" value="NZ_CP015136.1"/>
</dbReference>
<reference evidence="3" key="2">
    <citation type="submission" date="2016-04" db="EMBL/GenBank/DDBJ databases">
        <title>First Complete Genome Sequence of a Subdivision 6 Acidobacterium.</title>
        <authorList>
            <person name="Huang S."/>
            <person name="Vieira S."/>
            <person name="Bunk B."/>
            <person name="Riedel T."/>
            <person name="Sproeer C."/>
            <person name="Overmann J."/>
        </authorList>
    </citation>
    <scope>NUCLEOTIDE SEQUENCE [LARGE SCALE GENOMIC DNA]</scope>
    <source>
        <strain evidence="3">DSM 100886 HEG_-6_39</strain>
    </source>
</reference>
<feature type="transmembrane region" description="Helical" evidence="1">
    <location>
        <begin position="43"/>
        <end position="74"/>
    </location>
</feature>
<feature type="transmembrane region" description="Helical" evidence="1">
    <location>
        <begin position="6"/>
        <end position="31"/>
    </location>
</feature>
<keyword evidence="1" id="KW-1133">Transmembrane helix</keyword>
<feature type="transmembrane region" description="Helical" evidence="1">
    <location>
        <begin position="80"/>
        <end position="105"/>
    </location>
</feature>
<dbReference type="EMBL" id="CP015136">
    <property type="protein sequence ID" value="AMY09655.1"/>
    <property type="molecule type" value="Genomic_DNA"/>
</dbReference>
<protein>
    <submittedName>
        <fullName evidence="2">Uncharacterized protein</fullName>
    </submittedName>
</protein>
<evidence type="ECO:0000313" key="2">
    <source>
        <dbReference type="EMBL" id="AMY09655.1"/>
    </source>
</evidence>
<keyword evidence="3" id="KW-1185">Reference proteome</keyword>
<gene>
    <name evidence="2" type="ORF">LuPra_02877</name>
</gene>
<dbReference type="KEGG" id="abac:LuPra_02877"/>
<keyword evidence="1" id="KW-0472">Membrane</keyword>
<sequence>MTTLFVMGFAMVAMLVVTGLALAWAALRAVLWVVFLPLMLLKALFGLVFGLFGLVFGLVFGTLGLVVGLLVALVVGGVGLVALLAVVAIPLVPFLLVAGLVWVAVKGTTALAAV</sequence>
<accession>A0A143PM23</accession>
<evidence type="ECO:0000256" key="1">
    <source>
        <dbReference type="SAM" id="Phobius"/>
    </source>
</evidence>